<keyword evidence="4" id="KW-0735">Signal-anchor</keyword>
<evidence type="ECO:0000256" key="9">
    <source>
        <dbReference type="ARBA" id="ARBA00023180"/>
    </source>
</evidence>
<evidence type="ECO:0008006" key="15">
    <source>
        <dbReference type="Google" id="ProtNLM"/>
    </source>
</evidence>
<keyword evidence="3 11" id="KW-0812">Transmembrane</keyword>
<evidence type="ECO:0000313" key="14">
    <source>
        <dbReference type="EMBL" id="EEN63288.1"/>
    </source>
</evidence>
<keyword evidence="2" id="KW-0808">Transferase</keyword>
<dbReference type="PANTHER" id="PTHR14647:SF87">
    <property type="entry name" value="PUTATIVE-RELATED"/>
    <property type="match status" value="1"/>
</dbReference>
<dbReference type="GO" id="GO:0009247">
    <property type="term" value="P:glycolipid biosynthetic process"/>
    <property type="evidence" value="ECO:0007669"/>
    <property type="project" value="InterPro"/>
</dbReference>
<comment type="caution">
    <text evidence="10">Lacks conserved residue(s) required for the propagation of feature annotation.</text>
</comment>
<feature type="disulfide bond" evidence="10">
    <location>
        <begin position="385"/>
        <end position="428"/>
    </location>
</feature>
<feature type="domain" description="Sushi" evidence="13">
    <location>
        <begin position="509"/>
        <end position="567"/>
    </location>
</feature>
<evidence type="ECO:0000256" key="3">
    <source>
        <dbReference type="ARBA" id="ARBA00022692"/>
    </source>
</evidence>
<protein>
    <recommendedName>
        <fullName evidence="15">Sushi domain-containing protein</fullName>
    </recommendedName>
</protein>
<keyword evidence="5 11" id="KW-1133">Transmembrane helix</keyword>
<evidence type="ECO:0000256" key="4">
    <source>
        <dbReference type="ARBA" id="ARBA00022968"/>
    </source>
</evidence>
<sequence length="770" mass="87327">MRPTRTSSQILPRIDDCECTPSIQHLFRRHYLLQSPMYYIRWLYAVIYSLYLLFVLRSRDPTDTDIVGYIENTTMAILVRPATDGKLGEYEVTFCDCKLRTSGGYKLKNMLLRYKTGKNGVHILRFIRNGVEVTDRSQIFSTIYFYHIHSMHTKSHLFSNSLVRNIVNNDVKTLQESSYTSIPLHYQLLHSSLSVLEWDGNMSRYLGYGDACIRESIVEESRNMSALEGHQAVHRWNSHGKDSFAGKLFRVRAGAVRSGDVLALQDVMERHGIDPKMLDALFNHTIVHSVDHHGISERSFLRFSLHPCTWDKDCSTYRAFNTSVFRVLITQPNLNPLAPNTLRFINKPFYQDLYRELKNIDPQMAESGAWWRRRRRRRSVSTAGCSKPRILGYTYRSGCYSPYTNGERCTYRCRTGYSRVSGDYTRTCSGGRWVGTNLVCRRVGADCRSSPPFVPNTIRSGCAAPYKHLETCRYQCRRGYSRVTGSTYKRCQNGGWSGSDLICRYTATLPCSAPPIRTWSFRYGCYPPYTHGERCSFACRNGSPQSGSSTRTCNNGVWSGTPLTCVRRGSFDPADSDTTAKECFCIHKTCAAFKEICDQPHTNVAFLKVHKCGSTTVANLMFRFGDKHNLIVALPPKRDRPTIGRLGTIKDSDYKHPPGGKRWNIFAHHAMYDRTRFHQLMAPDTRNSSYGSSWNAKSMICTGYSSGGANACQEESFLSGSPLVTFPSEGPPYIVGLISRGTGCARPGKPGMSTRVSTYLDWIRDTIDEA</sequence>
<accession>C3Y9N2</accession>
<dbReference type="GO" id="GO:0004252">
    <property type="term" value="F:serine-type endopeptidase activity"/>
    <property type="evidence" value="ECO:0007669"/>
    <property type="project" value="InterPro"/>
</dbReference>
<proteinExistence type="predicted"/>
<dbReference type="SUPFAM" id="SSF50494">
    <property type="entry name" value="Trypsin-like serine proteases"/>
    <property type="match status" value="1"/>
</dbReference>
<dbReference type="InterPro" id="IPR035976">
    <property type="entry name" value="Sushi/SCR/CCP_sf"/>
</dbReference>
<dbReference type="GO" id="GO:0001733">
    <property type="term" value="F:galactosylceramide sulfotransferase activity"/>
    <property type="evidence" value="ECO:0007669"/>
    <property type="project" value="InterPro"/>
</dbReference>
<dbReference type="SMART" id="SM00032">
    <property type="entry name" value="CCP"/>
    <property type="match status" value="3"/>
</dbReference>
<dbReference type="GO" id="GO:0000139">
    <property type="term" value="C:Golgi membrane"/>
    <property type="evidence" value="ECO:0007669"/>
    <property type="project" value="UniProtKB-SubCell"/>
</dbReference>
<evidence type="ECO:0000256" key="11">
    <source>
        <dbReference type="SAM" id="Phobius"/>
    </source>
</evidence>
<keyword evidence="9" id="KW-0325">Glycoprotein</keyword>
<feature type="domain" description="Sushi" evidence="13">
    <location>
        <begin position="445"/>
        <end position="505"/>
    </location>
</feature>
<feature type="transmembrane region" description="Helical" evidence="11">
    <location>
        <begin position="38"/>
        <end position="56"/>
    </location>
</feature>
<feature type="disulfide bond" evidence="10">
    <location>
        <begin position="413"/>
        <end position="440"/>
    </location>
</feature>
<dbReference type="InParanoid" id="C3Y9N2"/>
<dbReference type="CDD" id="cd00033">
    <property type="entry name" value="CCP"/>
    <property type="match status" value="3"/>
</dbReference>
<keyword evidence="7 11" id="KW-0472">Membrane</keyword>
<evidence type="ECO:0000259" key="13">
    <source>
        <dbReference type="PROSITE" id="PS50923"/>
    </source>
</evidence>
<keyword evidence="8 10" id="KW-1015">Disulfide bond</keyword>
<dbReference type="PANTHER" id="PTHR14647">
    <property type="entry name" value="GALACTOSE-3-O-SULFOTRANSFERASE"/>
    <property type="match status" value="1"/>
</dbReference>
<dbReference type="InterPro" id="IPR009003">
    <property type="entry name" value="Peptidase_S1_PA"/>
</dbReference>
<dbReference type="Gene3D" id="2.10.70.10">
    <property type="entry name" value="Complement Module, domain 1"/>
    <property type="match status" value="3"/>
</dbReference>
<keyword evidence="6" id="KW-0333">Golgi apparatus</keyword>
<dbReference type="Gene3D" id="2.40.10.10">
    <property type="entry name" value="Trypsin-like serine proteases"/>
    <property type="match status" value="1"/>
</dbReference>
<dbReference type="InterPro" id="IPR000436">
    <property type="entry name" value="Sushi_SCR_CCP_dom"/>
</dbReference>
<dbReference type="EMBL" id="GG666492">
    <property type="protein sequence ID" value="EEN63288.1"/>
    <property type="molecule type" value="Genomic_DNA"/>
</dbReference>
<feature type="domain" description="Sushi" evidence="13">
    <location>
        <begin position="383"/>
        <end position="442"/>
    </location>
</feature>
<dbReference type="AlphaFoldDB" id="C3Y9N2"/>
<dbReference type="PROSITE" id="PS50923">
    <property type="entry name" value="SUSHI"/>
    <property type="match status" value="3"/>
</dbReference>
<dbReference type="InterPro" id="IPR043504">
    <property type="entry name" value="Peptidase_S1_PA_chymotrypsin"/>
</dbReference>
<feature type="domain" description="Peptidase S1" evidence="12">
    <location>
        <begin position="599"/>
        <end position="768"/>
    </location>
</feature>
<evidence type="ECO:0000256" key="10">
    <source>
        <dbReference type="PROSITE-ProRule" id="PRU00302"/>
    </source>
</evidence>
<dbReference type="SUPFAM" id="SSF57535">
    <property type="entry name" value="Complement control module/SCR domain"/>
    <property type="match status" value="3"/>
</dbReference>
<evidence type="ECO:0000256" key="8">
    <source>
        <dbReference type="ARBA" id="ARBA00023157"/>
    </source>
</evidence>
<feature type="disulfide bond" evidence="10">
    <location>
        <begin position="476"/>
        <end position="503"/>
    </location>
</feature>
<keyword evidence="10" id="KW-0768">Sushi</keyword>
<dbReference type="SMART" id="SM00020">
    <property type="entry name" value="Tryp_SPc"/>
    <property type="match status" value="1"/>
</dbReference>
<dbReference type="InterPro" id="IPR009729">
    <property type="entry name" value="Gal-3-0_sulfotransfrase"/>
</dbReference>
<comment type="subcellular location">
    <subcellularLocation>
        <location evidence="1">Golgi apparatus membrane</location>
        <topology evidence="1">Single-pass type II membrane protein</topology>
    </subcellularLocation>
</comment>
<dbReference type="GO" id="GO:0006508">
    <property type="term" value="P:proteolysis"/>
    <property type="evidence" value="ECO:0007669"/>
    <property type="project" value="InterPro"/>
</dbReference>
<gene>
    <name evidence="14" type="ORF">BRAFLDRAFT_125175</name>
</gene>
<evidence type="ECO:0000256" key="6">
    <source>
        <dbReference type="ARBA" id="ARBA00023034"/>
    </source>
</evidence>
<dbReference type="Pfam" id="PF00084">
    <property type="entry name" value="Sushi"/>
    <property type="match status" value="2"/>
</dbReference>
<dbReference type="eggNOG" id="KOG3627">
    <property type="taxonomic scope" value="Eukaryota"/>
</dbReference>
<evidence type="ECO:0000259" key="12">
    <source>
        <dbReference type="PROSITE" id="PS50240"/>
    </source>
</evidence>
<reference evidence="14" key="1">
    <citation type="journal article" date="2008" name="Nature">
        <title>The amphioxus genome and the evolution of the chordate karyotype.</title>
        <authorList>
            <consortium name="US DOE Joint Genome Institute (JGI-PGF)"/>
            <person name="Putnam N.H."/>
            <person name="Butts T."/>
            <person name="Ferrier D.E.K."/>
            <person name="Furlong R.F."/>
            <person name="Hellsten U."/>
            <person name="Kawashima T."/>
            <person name="Robinson-Rechavi M."/>
            <person name="Shoguchi E."/>
            <person name="Terry A."/>
            <person name="Yu J.-K."/>
            <person name="Benito-Gutierrez E.L."/>
            <person name="Dubchak I."/>
            <person name="Garcia-Fernandez J."/>
            <person name="Gibson-Brown J.J."/>
            <person name="Grigoriev I.V."/>
            <person name="Horton A.C."/>
            <person name="de Jong P.J."/>
            <person name="Jurka J."/>
            <person name="Kapitonov V.V."/>
            <person name="Kohara Y."/>
            <person name="Kuroki Y."/>
            <person name="Lindquist E."/>
            <person name="Lucas S."/>
            <person name="Osoegawa K."/>
            <person name="Pennacchio L.A."/>
            <person name="Salamov A.A."/>
            <person name="Satou Y."/>
            <person name="Sauka-Spengler T."/>
            <person name="Schmutz J."/>
            <person name="Shin-I T."/>
            <person name="Toyoda A."/>
            <person name="Bronner-Fraser M."/>
            <person name="Fujiyama A."/>
            <person name="Holland L.Z."/>
            <person name="Holland P.W.H."/>
            <person name="Satoh N."/>
            <person name="Rokhsar D.S."/>
        </authorList>
    </citation>
    <scope>NUCLEOTIDE SEQUENCE [LARGE SCALE GENOMIC DNA]</scope>
    <source>
        <strain evidence="14">S238N-H82</strain>
        <tissue evidence="14">Testes</tissue>
    </source>
</reference>
<dbReference type="InterPro" id="IPR001254">
    <property type="entry name" value="Trypsin_dom"/>
</dbReference>
<evidence type="ECO:0000256" key="7">
    <source>
        <dbReference type="ARBA" id="ARBA00023136"/>
    </source>
</evidence>
<evidence type="ECO:0000256" key="2">
    <source>
        <dbReference type="ARBA" id="ARBA00022679"/>
    </source>
</evidence>
<name>C3Y9N2_BRAFL</name>
<organism>
    <name type="scientific">Branchiostoma floridae</name>
    <name type="common">Florida lancelet</name>
    <name type="synonym">Amphioxus</name>
    <dbReference type="NCBI Taxonomy" id="7739"/>
    <lineage>
        <taxon>Eukaryota</taxon>
        <taxon>Metazoa</taxon>
        <taxon>Chordata</taxon>
        <taxon>Cephalochordata</taxon>
        <taxon>Leptocardii</taxon>
        <taxon>Amphioxiformes</taxon>
        <taxon>Branchiostomatidae</taxon>
        <taxon>Branchiostoma</taxon>
    </lineage>
</organism>
<evidence type="ECO:0000256" key="5">
    <source>
        <dbReference type="ARBA" id="ARBA00022989"/>
    </source>
</evidence>
<dbReference type="Pfam" id="PF06990">
    <property type="entry name" value="Gal-3-0_sulfotr"/>
    <property type="match status" value="1"/>
</dbReference>
<dbReference type="PROSITE" id="PS50240">
    <property type="entry name" value="TRYPSIN_DOM"/>
    <property type="match status" value="1"/>
</dbReference>
<evidence type="ECO:0000256" key="1">
    <source>
        <dbReference type="ARBA" id="ARBA00004323"/>
    </source>
</evidence>